<dbReference type="CDD" id="cd01143">
    <property type="entry name" value="YvrC"/>
    <property type="match status" value="1"/>
</dbReference>
<protein>
    <submittedName>
        <fullName evidence="5">ABC transporter substrate-binding protein</fullName>
    </submittedName>
</protein>
<dbReference type="InterPro" id="IPR002491">
    <property type="entry name" value="ABC_transptr_periplasmic_BD"/>
</dbReference>
<accession>A0A917HIS9</accession>
<dbReference type="SUPFAM" id="SSF53807">
    <property type="entry name" value="Helical backbone' metal receptor"/>
    <property type="match status" value="1"/>
</dbReference>
<feature type="chain" id="PRO_5039620117" evidence="3">
    <location>
        <begin position="24"/>
        <end position="327"/>
    </location>
</feature>
<evidence type="ECO:0000259" key="4">
    <source>
        <dbReference type="PROSITE" id="PS50983"/>
    </source>
</evidence>
<dbReference type="InterPro" id="IPR050902">
    <property type="entry name" value="ABC_Transporter_SBP"/>
</dbReference>
<dbReference type="RefSeq" id="WP_188891106.1">
    <property type="nucleotide sequence ID" value="NZ_BMHY01000009.1"/>
</dbReference>
<reference evidence="5 6" key="1">
    <citation type="journal article" date="2014" name="Int. J. Syst. Evol. Microbiol.">
        <title>Complete genome sequence of Corynebacterium casei LMG S-19264T (=DSM 44701T), isolated from a smear-ripened cheese.</title>
        <authorList>
            <consortium name="US DOE Joint Genome Institute (JGI-PGF)"/>
            <person name="Walter F."/>
            <person name="Albersmeier A."/>
            <person name="Kalinowski J."/>
            <person name="Ruckert C."/>
        </authorList>
    </citation>
    <scope>NUCLEOTIDE SEQUENCE [LARGE SCALE GENOMIC DNA]</scope>
    <source>
        <strain evidence="5 6">CGMCC 1.15286</strain>
    </source>
</reference>
<proteinExistence type="inferred from homology"/>
<dbReference type="AlphaFoldDB" id="A0A917HIS9"/>
<dbReference type="Gene3D" id="3.40.50.1980">
    <property type="entry name" value="Nitrogenase molybdenum iron protein domain"/>
    <property type="match status" value="2"/>
</dbReference>
<evidence type="ECO:0000313" key="5">
    <source>
        <dbReference type="EMBL" id="GGG79987.1"/>
    </source>
</evidence>
<evidence type="ECO:0000256" key="1">
    <source>
        <dbReference type="ARBA" id="ARBA00008814"/>
    </source>
</evidence>
<sequence>MKMNAKFKLMMAVLLTAMLLVIAACGGAAKDNNNGNAPGAGNGGAAVEQGEAAPASEYPLKIKDDTGTELTFEQAPSKVVTLVPSETEIMYALGGADLVAGVDAYSNYPEEAAAKPKVGDMTTNIEAVVALTPDLVLASSSMNTAAVEKLRELGIPVFASDPLTYDATIEKIEKVGHIVNKNEEAAEVASHMRETKQQVVNAVKDAQKKTVYLEFSVGWTVGSGTFLDELVSLAGGTNIAAATPSWHEVNAEEVVKQNPQIIIFPALKEEPNPIKAAIESRPGWDTIDALKNKQLFTVTEDPLVRVGPRLADGLLELAKAIHPDLVK</sequence>
<dbReference type="PANTHER" id="PTHR30535:SF34">
    <property type="entry name" value="MOLYBDATE-BINDING PROTEIN MOLA"/>
    <property type="match status" value="1"/>
</dbReference>
<dbReference type="NCBIfam" id="NF038402">
    <property type="entry name" value="TroA_like"/>
    <property type="match status" value="1"/>
</dbReference>
<dbReference type="PROSITE" id="PS50983">
    <property type="entry name" value="FE_B12_PBP"/>
    <property type="match status" value="1"/>
</dbReference>
<feature type="signal peptide" evidence="3">
    <location>
        <begin position="1"/>
        <end position="23"/>
    </location>
</feature>
<dbReference type="PANTHER" id="PTHR30535">
    <property type="entry name" value="VITAMIN B12-BINDING PROTEIN"/>
    <property type="match status" value="1"/>
</dbReference>
<keyword evidence="6" id="KW-1185">Reference proteome</keyword>
<dbReference type="EMBL" id="BMHY01000009">
    <property type="protein sequence ID" value="GGG79987.1"/>
    <property type="molecule type" value="Genomic_DNA"/>
</dbReference>
<evidence type="ECO:0000256" key="3">
    <source>
        <dbReference type="SAM" id="SignalP"/>
    </source>
</evidence>
<comment type="similarity">
    <text evidence="1">Belongs to the bacterial solute-binding protein 8 family.</text>
</comment>
<evidence type="ECO:0000313" key="6">
    <source>
        <dbReference type="Proteomes" id="UP000600247"/>
    </source>
</evidence>
<gene>
    <name evidence="5" type="ORF">GCM10010918_41370</name>
</gene>
<dbReference type="Proteomes" id="UP000600247">
    <property type="component" value="Unassembled WGS sequence"/>
</dbReference>
<dbReference type="InterPro" id="IPR054828">
    <property type="entry name" value="Vit_B12_bind_prot"/>
</dbReference>
<dbReference type="Pfam" id="PF01497">
    <property type="entry name" value="Peripla_BP_2"/>
    <property type="match status" value="1"/>
</dbReference>
<dbReference type="PROSITE" id="PS51257">
    <property type="entry name" value="PROKAR_LIPOPROTEIN"/>
    <property type="match status" value="1"/>
</dbReference>
<keyword evidence="2 3" id="KW-0732">Signal</keyword>
<dbReference type="GO" id="GO:0071281">
    <property type="term" value="P:cellular response to iron ion"/>
    <property type="evidence" value="ECO:0007669"/>
    <property type="project" value="TreeGrafter"/>
</dbReference>
<comment type="caution">
    <text evidence="5">The sequence shown here is derived from an EMBL/GenBank/DDBJ whole genome shotgun (WGS) entry which is preliminary data.</text>
</comment>
<organism evidence="5 6">
    <name type="scientific">Paenibacillus radicis</name>
    <name type="common">ex Gao et al. 2016</name>
    <dbReference type="NCBI Taxonomy" id="1737354"/>
    <lineage>
        <taxon>Bacteria</taxon>
        <taxon>Bacillati</taxon>
        <taxon>Bacillota</taxon>
        <taxon>Bacilli</taxon>
        <taxon>Bacillales</taxon>
        <taxon>Paenibacillaceae</taxon>
        <taxon>Paenibacillus</taxon>
    </lineage>
</organism>
<name>A0A917HIS9_9BACL</name>
<feature type="domain" description="Fe/B12 periplasmic-binding" evidence="4">
    <location>
        <begin position="78"/>
        <end position="325"/>
    </location>
</feature>
<evidence type="ECO:0000256" key="2">
    <source>
        <dbReference type="ARBA" id="ARBA00022729"/>
    </source>
</evidence>